<dbReference type="InterPro" id="IPR050954">
    <property type="entry name" value="ET_IronSulfur_Cluster-Binding"/>
</dbReference>
<dbReference type="InterPro" id="IPR013783">
    <property type="entry name" value="Ig-like_fold"/>
</dbReference>
<keyword evidence="2" id="KW-0479">Metal-binding</keyword>
<dbReference type="PANTHER" id="PTHR43177">
    <property type="entry name" value="PROTEIN NRFC"/>
    <property type="match status" value="1"/>
</dbReference>
<dbReference type="Pfam" id="PF13247">
    <property type="entry name" value="Fer4_11"/>
    <property type="match status" value="1"/>
</dbReference>
<evidence type="ECO:0000259" key="5">
    <source>
        <dbReference type="Pfam" id="PF13247"/>
    </source>
</evidence>
<dbReference type="CDD" id="cd10552">
    <property type="entry name" value="TH_beta_N"/>
    <property type="match status" value="1"/>
</dbReference>
<dbReference type="STRING" id="1122934.SAMN02745691_00867"/>
<dbReference type="EMBL" id="FQYT01000007">
    <property type="protein sequence ID" value="SHI80837.1"/>
    <property type="molecule type" value="Genomic_DNA"/>
</dbReference>
<dbReference type="PANTHER" id="PTHR43177:SF3">
    <property type="entry name" value="PROTEIN NRFC HOMOLOG"/>
    <property type="match status" value="1"/>
</dbReference>
<dbReference type="AlphaFoldDB" id="A0A1M6E5R2"/>
<keyword evidence="7" id="KW-1185">Reference proteome</keyword>
<feature type="domain" description="4Fe-4S ferredoxin-type" evidence="5">
    <location>
        <begin position="63"/>
        <end position="160"/>
    </location>
</feature>
<name>A0A1M6E5R2_9FIRM</name>
<dbReference type="SUPFAM" id="SSF54862">
    <property type="entry name" value="4Fe-4S ferredoxins"/>
    <property type="match status" value="1"/>
</dbReference>
<dbReference type="InterPro" id="IPR017896">
    <property type="entry name" value="4Fe4S_Fe-S-bd"/>
</dbReference>
<sequence length="276" mass="30820">MMKQKYIVIDVRWCHDCNNCFMGCKDEHVDNNWEGYTAAQPRHGHRWMNIERRERGKYSRNDVKFLPMPCQHCENAPCVAASKGAITRREDGIVMIDMVAAKGNKELVDSCPYGAIYWNDEADIAQKCTMCAHLLDSAEWAPKMPRCVHNCPTGSMSFYDCEPEEMAKLAAAEGLEAYKAELGTNPHVLYKNLFMFTKNFVAGGITVDGDCFENATVTLEQDGKVLQTAQTNFFGDFKFDGLEDGEYTVKVDAAGKAQSSNVTIAGKSLNLGFIAF</sequence>
<dbReference type="Gene3D" id="3.30.70.20">
    <property type="match status" value="2"/>
</dbReference>
<evidence type="ECO:0000256" key="2">
    <source>
        <dbReference type="ARBA" id="ARBA00022723"/>
    </source>
</evidence>
<evidence type="ECO:0000313" key="7">
    <source>
        <dbReference type="Proteomes" id="UP000184342"/>
    </source>
</evidence>
<evidence type="ECO:0000313" key="6">
    <source>
        <dbReference type="EMBL" id="SHI80837.1"/>
    </source>
</evidence>
<evidence type="ECO:0000256" key="1">
    <source>
        <dbReference type="ARBA" id="ARBA00022485"/>
    </source>
</evidence>
<gene>
    <name evidence="6" type="ORF">SAMN02745691_00867</name>
</gene>
<accession>A0A1M6E5R2</accession>
<evidence type="ECO:0000256" key="3">
    <source>
        <dbReference type="ARBA" id="ARBA00023004"/>
    </source>
</evidence>
<keyword evidence="1" id="KW-0004">4Fe-4S</keyword>
<evidence type="ECO:0000256" key="4">
    <source>
        <dbReference type="ARBA" id="ARBA00023014"/>
    </source>
</evidence>
<dbReference type="GO" id="GO:0046872">
    <property type="term" value="F:metal ion binding"/>
    <property type="evidence" value="ECO:0007669"/>
    <property type="project" value="UniProtKB-KW"/>
</dbReference>
<organism evidence="6 7">
    <name type="scientific">Parasporobacterium paucivorans DSM 15970</name>
    <dbReference type="NCBI Taxonomy" id="1122934"/>
    <lineage>
        <taxon>Bacteria</taxon>
        <taxon>Bacillati</taxon>
        <taxon>Bacillota</taxon>
        <taxon>Clostridia</taxon>
        <taxon>Lachnospirales</taxon>
        <taxon>Lachnospiraceae</taxon>
        <taxon>Parasporobacterium</taxon>
    </lineage>
</organism>
<dbReference type="GO" id="GO:0051539">
    <property type="term" value="F:4 iron, 4 sulfur cluster binding"/>
    <property type="evidence" value="ECO:0007669"/>
    <property type="project" value="UniProtKB-KW"/>
</dbReference>
<protein>
    <submittedName>
        <fullName evidence="6">Fe-S-cluster-containing dehydrogenase component</fullName>
    </submittedName>
</protein>
<dbReference type="SUPFAM" id="SSF49478">
    <property type="entry name" value="Cna protein B-type domain"/>
    <property type="match status" value="1"/>
</dbReference>
<proteinExistence type="predicted"/>
<keyword evidence="4" id="KW-0411">Iron-sulfur</keyword>
<dbReference type="Gene3D" id="2.60.40.10">
    <property type="entry name" value="Immunoglobulins"/>
    <property type="match status" value="1"/>
</dbReference>
<dbReference type="Proteomes" id="UP000184342">
    <property type="component" value="Unassembled WGS sequence"/>
</dbReference>
<reference evidence="6 7" key="1">
    <citation type="submission" date="2016-11" db="EMBL/GenBank/DDBJ databases">
        <authorList>
            <person name="Jaros S."/>
            <person name="Januszkiewicz K."/>
            <person name="Wedrychowicz H."/>
        </authorList>
    </citation>
    <scope>NUCLEOTIDE SEQUENCE [LARGE SCALE GENOMIC DNA]</scope>
    <source>
        <strain evidence="6 7">DSM 15970</strain>
    </source>
</reference>
<dbReference type="Pfam" id="PF13620">
    <property type="entry name" value="CarboxypepD_reg"/>
    <property type="match status" value="1"/>
</dbReference>
<keyword evidence="3" id="KW-0408">Iron</keyword>